<dbReference type="EMBL" id="CP109109">
    <property type="protein sequence ID" value="WSB95644.1"/>
    <property type="molecule type" value="Genomic_DNA"/>
</dbReference>
<organism evidence="1 2">
    <name type="scientific">Streptomyces scopuliridis</name>
    <dbReference type="NCBI Taxonomy" id="452529"/>
    <lineage>
        <taxon>Bacteria</taxon>
        <taxon>Bacillati</taxon>
        <taxon>Actinomycetota</taxon>
        <taxon>Actinomycetes</taxon>
        <taxon>Kitasatosporales</taxon>
        <taxon>Streptomycetaceae</taxon>
        <taxon>Streptomyces</taxon>
    </lineage>
</organism>
<keyword evidence="2" id="KW-1185">Reference proteome</keyword>
<proteinExistence type="predicted"/>
<gene>
    <name evidence="1" type="ORF">OG835_00375</name>
</gene>
<name>A0ACD4ZBZ8_9ACTN</name>
<reference evidence="1" key="1">
    <citation type="submission" date="2022-10" db="EMBL/GenBank/DDBJ databases">
        <title>The complete genomes of actinobacterial strains from the NBC collection.</title>
        <authorList>
            <person name="Joergensen T.S."/>
            <person name="Alvarez Arevalo M."/>
            <person name="Sterndorff E.B."/>
            <person name="Faurdal D."/>
            <person name="Vuksanovic O."/>
            <person name="Mourched A.-S."/>
            <person name="Charusanti P."/>
            <person name="Shaw S."/>
            <person name="Blin K."/>
            <person name="Weber T."/>
        </authorList>
    </citation>
    <scope>NUCLEOTIDE SEQUENCE</scope>
    <source>
        <strain evidence="1">NBC 01771</strain>
    </source>
</reference>
<accession>A0ACD4ZBZ8</accession>
<evidence type="ECO:0000313" key="1">
    <source>
        <dbReference type="EMBL" id="WSB95644.1"/>
    </source>
</evidence>
<evidence type="ECO:0000313" key="2">
    <source>
        <dbReference type="Proteomes" id="UP001348369"/>
    </source>
</evidence>
<protein>
    <submittedName>
        <fullName evidence="1">Uncharacterized protein</fullName>
    </submittedName>
</protein>
<dbReference type="Proteomes" id="UP001348369">
    <property type="component" value="Chromosome"/>
</dbReference>
<sequence>MEFPSDAQELLSGLINVSYDRLDQPRGDVHGRLDDQVQLAVVPRTGSRLS</sequence>